<keyword evidence="1" id="KW-0812">Transmembrane</keyword>
<proteinExistence type="predicted"/>
<protein>
    <submittedName>
        <fullName evidence="2">Uncharacterized protein</fullName>
    </submittedName>
</protein>
<evidence type="ECO:0000313" key="3">
    <source>
        <dbReference type="Proteomes" id="UP001230504"/>
    </source>
</evidence>
<dbReference type="Proteomes" id="UP001230504">
    <property type="component" value="Unassembled WGS sequence"/>
</dbReference>
<evidence type="ECO:0000256" key="1">
    <source>
        <dbReference type="SAM" id="Phobius"/>
    </source>
</evidence>
<sequence>MAKPTTPSFPRCFSHFPAASPLLRYWLVGILSILTRSLKSEKSPGWMSQVGIVAANPQTRVAPNTASSLGSTHILFYPFFFFFSFFSFFAFLSTFFFFLLFPSLSLNSNPPLCRSLSPVAKCNAVPLSFRATRGR</sequence>
<keyword evidence="3" id="KW-1185">Reference proteome</keyword>
<comment type="caution">
    <text evidence="2">The sequence shown here is derived from an EMBL/GenBank/DDBJ whole genome shotgun (WGS) entry which is preliminary data.</text>
</comment>
<dbReference type="EMBL" id="JAHLJV010000011">
    <property type="protein sequence ID" value="KAK1596620.1"/>
    <property type="molecule type" value="Genomic_DNA"/>
</dbReference>
<feature type="transmembrane region" description="Helical" evidence="1">
    <location>
        <begin position="74"/>
        <end position="101"/>
    </location>
</feature>
<keyword evidence="1" id="KW-1133">Transmembrane helix</keyword>
<feature type="transmembrane region" description="Helical" evidence="1">
    <location>
        <begin position="21"/>
        <end position="38"/>
    </location>
</feature>
<dbReference type="RefSeq" id="XP_060417473.1">
    <property type="nucleotide sequence ID" value="XM_060553340.1"/>
</dbReference>
<gene>
    <name evidence="2" type="ORF">LY79DRAFT_49639</name>
</gene>
<accession>A0AAD8Q6H3</accession>
<dbReference type="GeneID" id="85437580"/>
<dbReference type="AlphaFoldDB" id="A0AAD8Q6H3"/>
<organism evidence="2 3">
    <name type="scientific">Colletotrichum navitas</name>
    <dbReference type="NCBI Taxonomy" id="681940"/>
    <lineage>
        <taxon>Eukaryota</taxon>
        <taxon>Fungi</taxon>
        <taxon>Dikarya</taxon>
        <taxon>Ascomycota</taxon>
        <taxon>Pezizomycotina</taxon>
        <taxon>Sordariomycetes</taxon>
        <taxon>Hypocreomycetidae</taxon>
        <taxon>Glomerellales</taxon>
        <taxon>Glomerellaceae</taxon>
        <taxon>Colletotrichum</taxon>
        <taxon>Colletotrichum graminicola species complex</taxon>
    </lineage>
</organism>
<evidence type="ECO:0000313" key="2">
    <source>
        <dbReference type="EMBL" id="KAK1596620.1"/>
    </source>
</evidence>
<name>A0AAD8Q6H3_9PEZI</name>
<keyword evidence="1" id="KW-0472">Membrane</keyword>
<reference evidence="2" key="1">
    <citation type="submission" date="2021-06" db="EMBL/GenBank/DDBJ databases">
        <title>Comparative genomics, transcriptomics and evolutionary studies reveal genomic signatures of adaptation to plant cell wall in hemibiotrophic fungi.</title>
        <authorList>
            <consortium name="DOE Joint Genome Institute"/>
            <person name="Baroncelli R."/>
            <person name="Diaz J.F."/>
            <person name="Benocci T."/>
            <person name="Peng M."/>
            <person name="Battaglia E."/>
            <person name="Haridas S."/>
            <person name="Andreopoulos W."/>
            <person name="Labutti K."/>
            <person name="Pangilinan J."/>
            <person name="Floch G.L."/>
            <person name="Makela M.R."/>
            <person name="Henrissat B."/>
            <person name="Grigoriev I.V."/>
            <person name="Crouch J.A."/>
            <person name="De Vries R.P."/>
            <person name="Sukno S.A."/>
            <person name="Thon M.R."/>
        </authorList>
    </citation>
    <scope>NUCLEOTIDE SEQUENCE</scope>
    <source>
        <strain evidence="2">CBS 125086</strain>
    </source>
</reference>